<evidence type="ECO:0000259" key="2">
    <source>
        <dbReference type="Pfam" id="PF07859"/>
    </source>
</evidence>
<dbReference type="PANTHER" id="PTHR48081">
    <property type="entry name" value="AB HYDROLASE SUPERFAMILY PROTEIN C4A8.06C"/>
    <property type="match status" value="1"/>
</dbReference>
<dbReference type="PANTHER" id="PTHR48081:SF8">
    <property type="entry name" value="ALPHA_BETA HYDROLASE FOLD-3 DOMAIN-CONTAINING PROTEIN-RELATED"/>
    <property type="match status" value="1"/>
</dbReference>
<sequence length="298" mass="32113">MASLLSRLAPLALTLRGSKRMFSDPQRTLARIAELRKKPVRFAPPASISRHVSVSRRDVGGWPVFTIAPQSSSGAGHVVYLHGGSYVFQIDPLHWKLIARLVRATGTTFTVPIMPLAPDGRASVVVDRAASIVQSVVADVGAENVSVMGDSSGGGMAMAVSMELRDRKLPPLRSIVLIAPWLDISGTDPMLAEIAPRDPWLAVPGTHAAGALYRAELDESDWRVSPIHGDLTGLAPITVFTGTRDLVHADALRLRDRAQKEGIALDFHVGEGMIHDYPLLPIPEAAEARSVIERAITR</sequence>
<dbReference type="SUPFAM" id="SSF53474">
    <property type="entry name" value="alpha/beta-Hydrolases"/>
    <property type="match status" value="1"/>
</dbReference>
<dbReference type="Pfam" id="PF07859">
    <property type="entry name" value="Abhydrolase_3"/>
    <property type="match status" value="1"/>
</dbReference>
<dbReference type="InterPro" id="IPR050300">
    <property type="entry name" value="GDXG_lipolytic_enzyme"/>
</dbReference>
<comment type="caution">
    <text evidence="3">The sequence shown here is derived from an EMBL/GenBank/DDBJ whole genome shotgun (WGS) entry which is preliminary data.</text>
</comment>
<dbReference type="OrthoDB" id="9803828at2"/>
<keyword evidence="1" id="KW-0378">Hydrolase</keyword>
<organism evidence="3 4">
    <name type="scientific">Salinibacterium amurskyense</name>
    <dbReference type="NCBI Taxonomy" id="205941"/>
    <lineage>
        <taxon>Bacteria</taxon>
        <taxon>Bacillati</taxon>
        <taxon>Actinomycetota</taxon>
        <taxon>Actinomycetes</taxon>
        <taxon>Micrococcales</taxon>
        <taxon>Microbacteriaceae</taxon>
        <taxon>Salinibacterium</taxon>
    </lineage>
</organism>
<name>A0A2M9D8U8_9MICO</name>
<reference evidence="3 4" key="1">
    <citation type="submission" date="2017-11" db="EMBL/GenBank/DDBJ databases">
        <title>Genomic Encyclopedia of Archaeal and Bacterial Type Strains, Phase II (KMG-II): From Individual Species to Whole Genera.</title>
        <authorList>
            <person name="Goeker M."/>
        </authorList>
    </citation>
    <scope>NUCLEOTIDE SEQUENCE [LARGE SCALE GENOMIC DNA]</scope>
    <source>
        <strain evidence="3 4">DSM 16400</strain>
    </source>
</reference>
<dbReference type="Proteomes" id="UP000231742">
    <property type="component" value="Unassembled WGS sequence"/>
</dbReference>
<dbReference type="Gene3D" id="3.40.50.1820">
    <property type="entry name" value="alpha/beta hydrolase"/>
    <property type="match status" value="1"/>
</dbReference>
<gene>
    <name evidence="3" type="ORF">CLV85_1270</name>
</gene>
<dbReference type="AlphaFoldDB" id="A0A2M9D8U8"/>
<dbReference type="GO" id="GO:0016787">
    <property type="term" value="F:hydrolase activity"/>
    <property type="evidence" value="ECO:0007669"/>
    <property type="project" value="UniProtKB-KW"/>
</dbReference>
<dbReference type="InterPro" id="IPR029058">
    <property type="entry name" value="AB_hydrolase_fold"/>
</dbReference>
<dbReference type="EMBL" id="PGFH01000001">
    <property type="protein sequence ID" value="PJJ82082.1"/>
    <property type="molecule type" value="Genomic_DNA"/>
</dbReference>
<evidence type="ECO:0000256" key="1">
    <source>
        <dbReference type="ARBA" id="ARBA00022801"/>
    </source>
</evidence>
<dbReference type="InterPro" id="IPR013094">
    <property type="entry name" value="AB_hydrolase_3"/>
</dbReference>
<protein>
    <submittedName>
        <fullName evidence="3">Acetyl esterase/lipase</fullName>
    </submittedName>
</protein>
<evidence type="ECO:0000313" key="4">
    <source>
        <dbReference type="Proteomes" id="UP000231742"/>
    </source>
</evidence>
<proteinExistence type="predicted"/>
<feature type="domain" description="Alpha/beta hydrolase fold-3" evidence="2">
    <location>
        <begin position="78"/>
        <end position="277"/>
    </location>
</feature>
<evidence type="ECO:0000313" key="3">
    <source>
        <dbReference type="EMBL" id="PJJ82082.1"/>
    </source>
</evidence>
<accession>A0A2M9D8U8</accession>
<keyword evidence="4" id="KW-1185">Reference proteome</keyword>